<reference evidence="1" key="1">
    <citation type="journal article" date="2020" name="G3 (Bethesda)">
        <title>High-Quality Assemblies for Three Invasive Social Wasps from the &lt;i&gt;Vespula&lt;/i&gt; Genus.</title>
        <authorList>
            <person name="Harrop T.W.R."/>
            <person name="Guhlin J."/>
            <person name="McLaughlin G.M."/>
            <person name="Permina E."/>
            <person name="Stockwell P."/>
            <person name="Gilligan J."/>
            <person name="Le Lec M.F."/>
            <person name="Gruber M.A.M."/>
            <person name="Quinn O."/>
            <person name="Lovegrove M."/>
            <person name="Duncan E.J."/>
            <person name="Remnant E.J."/>
            <person name="Van Eeckhoven J."/>
            <person name="Graham B."/>
            <person name="Knapp R.A."/>
            <person name="Langford K.W."/>
            <person name="Kronenberg Z."/>
            <person name="Press M.O."/>
            <person name="Eacker S.M."/>
            <person name="Wilson-Rankin E.E."/>
            <person name="Purcell J."/>
            <person name="Lester P.J."/>
            <person name="Dearden P.K."/>
        </authorList>
    </citation>
    <scope>NUCLEOTIDE SEQUENCE</scope>
    <source>
        <strain evidence="1">Linc-1</strain>
    </source>
</reference>
<gene>
    <name evidence="1" type="ORF">HZH68_001342</name>
</gene>
<accession>A0A834NVX1</accession>
<evidence type="ECO:0000313" key="2">
    <source>
        <dbReference type="Proteomes" id="UP000617340"/>
    </source>
</evidence>
<dbReference type="AlphaFoldDB" id="A0A834NVX1"/>
<comment type="caution">
    <text evidence="1">The sequence shown here is derived from an EMBL/GenBank/DDBJ whole genome shotgun (WGS) entry which is preliminary data.</text>
</comment>
<name>A0A834NVX1_VESGE</name>
<evidence type="ECO:0000313" key="1">
    <source>
        <dbReference type="EMBL" id="KAF7418689.1"/>
    </source>
</evidence>
<sequence length="90" mass="10262">MFKLFTSNSNENLFQLTIKQRKEKKRKETRNVQDLVSLSFISFYLFDCLKAISENESFQVLVDGINAIKCRNVTSTSCSLGPTTCWDSPG</sequence>
<proteinExistence type="predicted"/>
<keyword evidence="2" id="KW-1185">Reference proteome</keyword>
<dbReference type="EMBL" id="JACSDZ010000001">
    <property type="protein sequence ID" value="KAF7418689.1"/>
    <property type="molecule type" value="Genomic_DNA"/>
</dbReference>
<organism evidence="1 2">
    <name type="scientific">Vespula germanica</name>
    <name type="common">German yellow jacket</name>
    <name type="synonym">Paravespula germanica</name>
    <dbReference type="NCBI Taxonomy" id="30212"/>
    <lineage>
        <taxon>Eukaryota</taxon>
        <taxon>Metazoa</taxon>
        <taxon>Ecdysozoa</taxon>
        <taxon>Arthropoda</taxon>
        <taxon>Hexapoda</taxon>
        <taxon>Insecta</taxon>
        <taxon>Pterygota</taxon>
        <taxon>Neoptera</taxon>
        <taxon>Endopterygota</taxon>
        <taxon>Hymenoptera</taxon>
        <taxon>Apocrita</taxon>
        <taxon>Aculeata</taxon>
        <taxon>Vespoidea</taxon>
        <taxon>Vespidae</taxon>
        <taxon>Vespinae</taxon>
        <taxon>Vespula</taxon>
    </lineage>
</organism>
<dbReference type="Proteomes" id="UP000617340">
    <property type="component" value="Unassembled WGS sequence"/>
</dbReference>
<protein>
    <submittedName>
        <fullName evidence="1">Uncharacterized protein</fullName>
    </submittedName>
</protein>